<dbReference type="AlphaFoldDB" id="A0A843TKF0"/>
<organism evidence="2 3">
    <name type="scientific">Colocasia esculenta</name>
    <name type="common">Wild taro</name>
    <name type="synonym">Arum esculentum</name>
    <dbReference type="NCBI Taxonomy" id="4460"/>
    <lineage>
        <taxon>Eukaryota</taxon>
        <taxon>Viridiplantae</taxon>
        <taxon>Streptophyta</taxon>
        <taxon>Embryophyta</taxon>
        <taxon>Tracheophyta</taxon>
        <taxon>Spermatophyta</taxon>
        <taxon>Magnoliopsida</taxon>
        <taxon>Liliopsida</taxon>
        <taxon>Araceae</taxon>
        <taxon>Aroideae</taxon>
        <taxon>Colocasieae</taxon>
        <taxon>Colocasia</taxon>
    </lineage>
</organism>
<feature type="region of interest" description="Disordered" evidence="1">
    <location>
        <begin position="92"/>
        <end position="129"/>
    </location>
</feature>
<keyword evidence="3" id="KW-1185">Reference proteome</keyword>
<dbReference type="Proteomes" id="UP000652761">
    <property type="component" value="Unassembled WGS sequence"/>
</dbReference>
<proteinExistence type="predicted"/>
<comment type="caution">
    <text evidence="2">The sequence shown here is derived from an EMBL/GenBank/DDBJ whole genome shotgun (WGS) entry which is preliminary data.</text>
</comment>
<protein>
    <submittedName>
        <fullName evidence="2">Uncharacterized protein</fullName>
    </submittedName>
</protein>
<reference evidence="2" key="1">
    <citation type="submission" date="2017-07" db="EMBL/GenBank/DDBJ databases">
        <title>Taro Niue Genome Assembly and Annotation.</title>
        <authorList>
            <person name="Atibalentja N."/>
            <person name="Keating K."/>
            <person name="Fields C.J."/>
        </authorList>
    </citation>
    <scope>NUCLEOTIDE SEQUENCE</scope>
    <source>
        <strain evidence="2">Niue_2</strain>
        <tissue evidence="2">Leaf</tissue>
    </source>
</reference>
<evidence type="ECO:0000313" key="3">
    <source>
        <dbReference type="Proteomes" id="UP000652761"/>
    </source>
</evidence>
<evidence type="ECO:0000313" key="2">
    <source>
        <dbReference type="EMBL" id="MQL71485.1"/>
    </source>
</evidence>
<name>A0A843TKF0_COLES</name>
<evidence type="ECO:0000256" key="1">
    <source>
        <dbReference type="SAM" id="MobiDB-lite"/>
    </source>
</evidence>
<dbReference type="EMBL" id="NMUH01000099">
    <property type="protein sequence ID" value="MQL71485.1"/>
    <property type="molecule type" value="Genomic_DNA"/>
</dbReference>
<gene>
    <name evidence="2" type="ORF">Taro_003808</name>
</gene>
<sequence>MLCSLFGVSLRSSKRADSLAPSDRELTDYSEDWSSKDNLTLVRHNDVNSGLLAADRGQVLALDIATSATSVVCAGAPTTASGTVVPGTQVVAAPPREDTSNSLSGRAPSLMTQTDPWFPPDIAQVPWDP</sequence>
<feature type="compositionally biased region" description="Polar residues" evidence="1">
    <location>
        <begin position="100"/>
        <end position="115"/>
    </location>
</feature>
<accession>A0A843TKF0</accession>